<protein>
    <submittedName>
        <fullName evidence="1">Uncharacterized protein</fullName>
    </submittedName>
</protein>
<reference evidence="1" key="1">
    <citation type="submission" date="2023-07" db="EMBL/GenBank/DDBJ databases">
        <title>Sorghum-associated microbial communities from plants grown in Nebraska, USA.</title>
        <authorList>
            <person name="Schachtman D."/>
        </authorList>
    </citation>
    <scope>NUCLEOTIDE SEQUENCE</scope>
    <source>
        <strain evidence="1">DS1280</strain>
    </source>
</reference>
<accession>A0ACC6IXN1</accession>
<dbReference type="Proteomes" id="UP001184376">
    <property type="component" value="Unassembled WGS sequence"/>
</dbReference>
<evidence type="ECO:0000313" key="2">
    <source>
        <dbReference type="Proteomes" id="UP001184376"/>
    </source>
</evidence>
<proteinExistence type="predicted"/>
<organism evidence="1 2">
    <name type="scientific">Chryseobacterium bernardetii</name>
    <dbReference type="NCBI Taxonomy" id="1241978"/>
    <lineage>
        <taxon>Bacteria</taxon>
        <taxon>Pseudomonadati</taxon>
        <taxon>Bacteroidota</taxon>
        <taxon>Flavobacteriia</taxon>
        <taxon>Flavobacteriales</taxon>
        <taxon>Weeksellaceae</taxon>
        <taxon>Chryseobacterium group</taxon>
        <taxon>Chryseobacterium</taxon>
    </lineage>
</organism>
<gene>
    <name evidence="1" type="ORF">J2795_003185</name>
</gene>
<name>A0ACC6IXN1_9FLAO</name>
<keyword evidence="2" id="KW-1185">Reference proteome</keyword>
<evidence type="ECO:0000313" key="1">
    <source>
        <dbReference type="EMBL" id="MDR6442460.1"/>
    </source>
</evidence>
<dbReference type="EMBL" id="JAVDRG010000005">
    <property type="protein sequence ID" value="MDR6442460.1"/>
    <property type="molecule type" value="Genomic_DNA"/>
</dbReference>
<sequence>MGNFNSYPYEIRTFAKQYIIRSSNLTKRSLVTHCSLVNSVRSDSNPQGFTIEKFNVVENTDIETVTR</sequence>
<comment type="caution">
    <text evidence="1">The sequence shown here is derived from an EMBL/GenBank/DDBJ whole genome shotgun (WGS) entry which is preliminary data.</text>
</comment>